<gene>
    <name evidence="2" type="ORF">Slati_2453400</name>
</gene>
<organism evidence="2">
    <name type="scientific">Sesamum latifolium</name>
    <dbReference type="NCBI Taxonomy" id="2727402"/>
    <lineage>
        <taxon>Eukaryota</taxon>
        <taxon>Viridiplantae</taxon>
        <taxon>Streptophyta</taxon>
        <taxon>Embryophyta</taxon>
        <taxon>Tracheophyta</taxon>
        <taxon>Spermatophyta</taxon>
        <taxon>Magnoliopsida</taxon>
        <taxon>eudicotyledons</taxon>
        <taxon>Gunneridae</taxon>
        <taxon>Pentapetalae</taxon>
        <taxon>asterids</taxon>
        <taxon>lamiids</taxon>
        <taxon>Lamiales</taxon>
        <taxon>Pedaliaceae</taxon>
        <taxon>Sesamum</taxon>
    </lineage>
</organism>
<evidence type="ECO:0000259" key="1">
    <source>
        <dbReference type="Pfam" id="PF14111"/>
    </source>
</evidence>
<reference evidence="2" key="2">
    <citation type="journal article" date="2024" name="Plant">
        <title>Genomic evolution and insights into agronomic trait innovations of Sesamum species.</title>
        <authorList>
            <person name="Miao H."/>
            <person name="Wang L."/>
            <person name="Qu L."/>
            <person name="Liu H."/>
            <person name="Sun Y."/>
            <person name="Le M."/>
            <person name="Wang Q."/>
            <person name="Wei S."/>
            <person name="Zheng Y."/>
            <person name="Lin W."/>
            <person name="Duan Y."/>
            <person name="Cao H."/>
            <person name="Xiong S."/>
            <person name="Wang X."/>
            <person name="Wei L."/>
            <person name="Li C."/>
            <person name="Ma Q."/>
            <person name="Ju M."/>
            <person name="Zhao R."/>
            <person name="Li G."/>
            <person name="Mu C."/>
            <person name="Tian Q."/>
            <person name="Mei H."/>
            <person name="Zhang T."/>
            <person name="Gao T."/>
            <person name="Zhang H."/>
        </authorList>
    </citation>
    <scope>NUCLEOTIDE SEQUENCE</scope>
    <source>
        <strain evidence="2">KEN1</strain>
    </source>
</reference>
<name>A0AAW2WD91_9LAMI</name>
<sequence>MQIRVPPLAPPIAESSRAIVVGGGPRLVEDARQKRTVPNPTLIDPAVGEGGVPRSAAPVGFIPASAAISTHHQLGADDGHGTRPPATATAALSDSAPVVSTASSHHIYVGNVPLSTTNSHSFDKIAVAFYNSSRKTLSFVPPTIQNGEIIVQPLLDAIRDGSRRWSSTAVGYFLGRRPYFHHVKEYARSVWPMVREITVTSNGFFFFQFTTTTAMEEVIEGGPWLFHGQPIVLQKWEPGMVLRKLQHT</sequence>
<evidence type="ECO:0000313" key="2">
    <source>
        <dbReference type="EMBL" id="KAL0439704.1"/>
    </source>
</evidence>
<feature type="domain" description="DUF4283" evidence="1">
    <location>
        <begin position="164"/>
        <end position="240"/>
    </location>
</feature>
<accession>A0AAW2WD91</accession>
<dbReference type="EMBL" id="JACGWN010000008">
    <property type="protein sequence ID" value="KAL0439704.1"/>
    <property type="molecule type" value="Genomic_DNA"/>
</dbReference>
<dbReference type="PANTHER" id="PTHR33233:SF17">
    <property type="entry name" value="DUF4283 DOMAIN-CONTAINING PROTEIN"/>
    <property type="match status" value="1"/>
</dbReference>
<proteinExistence type="predicted"/>
<reference evidence="2" key="1">
    <citation type="submission" date="2020-06" db="EMBL/GenBank/DDBJ databases">
        <authorList>
            <person name="Li T."/>
            <person name="Hu X."/>
            <person name="Zhang T."/>
            <person name="Song X."/>
            <person name="Zhang H."/>
            <person name="Dai N."/>
            <person name="Sheng W."/>
            <person name="Hou X."/>
            <person name="Wei L."/>
        </authorList>
    </citation>
    <scope>NUCLEOTIDE SEQUENCE</scope>
    <source>
        <strain evidence="2">KEN1</strain>
        <tissue evidence="2">Leaf</tissue>
    </source>
</reference>
<dbReference type="InterPro" id="IPR025558">
    <property type="entry name" value="DUF4283"/>
</dbReference>
<dbReference type="PANTHER" id="PTHR33233">
    <property type="entry name" value="ENDONUCLEASE/EXONUCLEASE/PHOSPHATASE"/>
    <property type="match status" value="1"/>
</dbReference>
<dbReference type="AlphaFoldDB" id="A0AAW2WD91"/>
<comment type="caution">
    <text evidence="2">The sequence shown here is derived from an EMBL/GenBank/DDBJ whole genome shotgun (WGS) entry which is preliminary data.</text>
</comment>
<dbReference type="Pfam" id="PF14111">
    <property type="entry name" value="DUF4283"/>
    <property type="match status" value="1"/>
</dbReference>
<protein>
    <recommendedName>
        <fullName evidence="1">DUF4283 domain-containing protein</fullName>
    </recommendedName>
</protein>